<feature type="region of interest" description="Disordered" evidence="1">
    <location>
        <begin position="1"/>
        <end position="77"/>
    </location>
</feature>
<protein>
    <submittedName>
        <fullName evidence="2">Uncharacterized protein</fullName>
    </submittedName>
</protein>
<keyword evidence="3" id="KW-1185">Reference proteome</keyword>
<dbReference type="AlphaFoldDB" id="A0AAV3NYY3"/>
<gene>
    <name evidence="2" type="ORF">LIER_04600</name>
</gene>
<feature type="compositionally biased region" description="Polar residues" evidence="1">
    <location>
        <begin position="59"/>
        <end position="77"/>
    </location>
</feature>
<sequence length="77" mass="7852">MAGEAALRPPSLEGGRALPPEPGDPFNSQAASISYPKPTTQAQAPPCIAPTSAIAQAPVQISPQNTSRILPPHTTSP</sequence>
<name>A0AAV3NYY3_LITER</name>
<comment type="caution">
    <text evidence="2">The sequence shown here is derived from an EMBL/GenBank/DDBJ whole genome shotgun (WGS) entry which is preliminary data.</text>
</comment>
<dbReference type="EMBL" id="BAABME010000597">
    <property type="protein sequence ID" value="GAA0144062.1"/>
    <property type="molecule type" value="Genomic_DNA"/>
</dbReference>
<dbReference type="Proteomes" id="UP001454036">
    <property type="component" value="Unassembled WGS sequence"/>
</dbReference>
<evidence type="ECO:0000256" key="1">
    <source>
        <dbReference type="SAM" id="MobiDB-lite"/>
    </source>
</evidence>
<feature type="compositionally biased region" description="Polar residues" evidence="1">
    <location>
        <begin position="26"/>
        <end position="43"/>
    </location>
</feature>
<proteinExistence type="predicted"/>
<organism evidence="2 3">
    <name type="scientific">Lithospermum erythrorhizon</name>
    <name type="common">Purple gromwell</name>
    <name type="synonym">Lithospermum officinale var. erythrorhizon</name>
    <dbReference type="NCBI Taxonomy" id="34254"/>
    <lineage>
        <taxon>Eukaryota</taxon>
        <taxon>Viridiplantae</taxon>
        <taxon>Streptophyta</taxon>
        <taxon>Embryophyta</taxon>
        <taxon>Tracheophyta</taxon>
        <taxon>Spermatophyta</taxon>
        <taxon>Magnoliopsida</taxon>
        <taxon>eudicotyledons</taxon>
        <taxon>Gunneridae</taxon>
        <taxon>Pentapetalae</taxon>
        <taxon>asterids</taxon>
        <taxon>lamiids</taxon>
        <taxon>Boraginales</taxon>
        <taxon>Boraginaceae</taxon>
        <taxon>Boraginoideae</taxon>
        <taxon>Lithospermeae</taxon>
        <taxon>Lithospermum</taxon>
    </lineage>
</organism>
<reference evidence="2 3" key="1">
    <citation type="submission" date="2024-01" db="EMBL/GenBank/DDBJ databases">
        <title>The complete chloroplast genome sequence of Lithospermum erythrorhizon: insights into the phylogenetic relationship among Boraginaceae species and the maternal lineages of purple gromwells.</title>
        <authorList>
            <person name="Okada T."/>
            <person name="Watanabe K."/>
        </authorList>
    </citation>
    <scope>NUCLEOTIDE SEQUENCE [LARGE SCALE GENOMIC DNA]</scope>
</reference>
<accession>A0AAV3NYY3</accession>
<evidence type="ECO:0000313" key="3">
    <source>
        <dbReference type="Proteomes" id="UP001454036"/>
    </source>
</evidence>
<evidence type="ECO:0000313" key="2">
    <source>
        <dbReference type="EMBL" id="GAA0144062.1"/>
    </source>
</evidence>